<keyword evidence="1" id="KW-0472">Membrane</keyword>
<feature type="transmembrane region" description="Helical" evidence="1">
    <location>
        <begin position="24"/>
        <end position="40"/>
    </location>
</feature>
<reference evidence="2" key="1">
    <citation type="submission" date="2018-02" db="EMBL/GenBank/DDBJ databases">
        <title>Rhizophora mucronata_Transcriptome.</title>
        <authorList>
            <person name="Meera S.P."/>
            <person name="Sreeshan A."/>
            <person name="Augustine A."/>
        </authorList>
    </citation>
    <scope>NUCLEOTIDE SEQUENCE</scope>
    <source>
        <tissue evidence="2">Leaf</tissue>
    </source>
</reference>
<dbReference type="EMBL" id="GGEC01012926">
    <property type="protein sequence ID" value="MBW93409.1"/>
    <property type="molecule type" value="Transcribed_RNA"/>
</dbReference>
<name>A0A2P2JIV5_RHIMU</name>
<keyword evidence="1" id="KW-0812">Transmembrane</keyword>
<proteinExistence type="predicted"/>
<protein>
    <submittedName>
        <fullName evidence="2">Uncharacterized protein</fullName>
    </submittedName>
</protein>
<accession>A0A2P2JIV5</accession>
<organism evidence="2">
    <name type="scientific">Rhizophora mucronata</name>
    <name type="common">Asiatic mangrove</name>
    <dbReference type="NCBI Taxonomy" id="61149"/>
    <lineage>
        <taxon>Eukaryota</taxon>
        <taxon>Viridiplantae</taxon>
        <taxon>Streptophyta</taxon>
        <taxon>Embryophyta</taxon>
        <taxon>Tracheophyta</taxon>
        <taxon>Spermatophyta</taxon>
        <taxon>Magnoliopsida</taxon>
        <taxon>eudicotyledons</taxon>
        <taxon>Gunneridae</taxon>
        <taxon>Pentapetalae</taxon>
        <taxon>rosids</taxon>
        <taxon>fabids</taxon>
        <taxon>Malpighiales</taxon>
        <taxon>Rhizophoraceae</taxon>
        <taxon>Rhizophora</taxon>
    </lineage>
</organism>
<evidence type="ECO:0000256" key="1">
    <source>
        <dbReference type="SAM" id="Phobius"/>
    </source>
</evidence>
<dbReference type="AlphaFoldDB" id="A0A2P2JIV5"/>
<keyword evidence="1" id="KW-1133">Transmembrane helix</keyword>
<evidence type="ECO:0000313" key="2">
    <source>
        <dbReference type="EMBL" id="MBW93409.1"/>
    </source>
</evidence>
<sequence>MWDTSLGLTLREKPNNTKHKPTKVVGISLLNLMIGFGYICRRIDFLYKGNQSCNQGEMVLFKWWQESTIMHINLTFQVSIM</sequence>